<dbReference type="OrthoDB" id="9760364at2"/>
<dbReference type="SUPFAM" id="SSF81660">
    <property type="entry name" value="Metal cation-transporting ATPase, ATP-binding domain N"/>
    <property type="match status" value="1"/>
</dbReference>
<dbReference type="FunFam" id="2.70.150.10:FF:000016">
    <property type="entry name" value="Calcium-transporting P-type ATPase putative"/>
    <property type="match status" value="1"/>
</dbReference>
<dbReference type="Proteomes" id="UP000093514">
    <property type="component" value="Unassembled WGS sequence"/>
</dbReference>
<dbReference type="InterPro" id="IPR001757">
    <property type="entry name" value="P_typ_ATPase"/>
</dbReference>
<dbReference type="PRINTS" id="PR00120">
    <property type="entry name" value="HATPASE"/>
</dbReference>
<dbReference type="GO" id="GO:0005886">
    <property type="term" value="C:plasma membrane"/>
    <property type="evidence" value="ECO:0007669"/>
    <property type="project" value="UniProtKB-SubCell"/>
</dbReference>
<dbReference type="AlphaFoldDB" id="A0A1C0AC15"/>
<accession>A0A1C0AC15</accession>
<dbReference type="InterPro" id="IPR006068">
    <property type="entry name" value="ATPase_P-typ_cation-transptr_C"/>
</dbReference>
<comment type="similarity">
    <text evidence="2">Belongs to the cation transport ATPase (P-type) (TC 3.A.3) family. Type IIA subfamily.</text>
</comment>
<feature type="transmembrane region" description="Helical" evidence="18">
    <location>
        <begin position="766"/>
        <end position="789"/>
    </location>
</feature>
<comment type="catalytic activity">
    <reaction evidence="17">
        <text>Ca(2+)(in) + ATP + H2O = Ca(2+)(out) + ADP + phosphate + H(+)</text>
        <dbReference type="Rhea" id="RHEA:18105"/>
        <dbReference type="ChEBI" id="CHEBI:15377"/>
        <dbReference type="ChEBI" id="CHEBI:15378"/>
        <dbReference type="ChEBI" id="CHEBI:29108"/>
        <dbReference type="ChEBI" id="CHEBI:30616"/>
        <dbReference type="ChEBI" id="CHEBI:43474"/>
        <dbReference type="ChEBI" id="CHEBI:456216"/>
        <dbReference type="EC" id="7.2.2.10"/>
    </reaction>
</comment>
<dbReference type="SUPFAM" id="SSF56784">
    <property type="entry name" value="HAD-like"/>
    <property type="match status" value="1"/>
</dbReference>
<evidence type="ECO:0000256" key="7">
    <source>
        <dbReference type="ARBA" id="ARBA00022692"/>
    </source>
</evidence>
<evidence type="ECO:0000256" key="2">
    <source>
        <dbReference type="ARBA" id="ARBA00005675"/>
    </source>
</evidence>
<keyword evidence="7 18" id="KW-0812">Transmembrane</keyword>
<evidence type="ECO:0000256" key="10">
    <source>
        <dbReference type="ARBA" id="ARBA00022837"/>
    </source>
</evidence>
<evidence type="ECO:0000256" key="9">
    <source>
        <dbReference type="ARBA" id="ARBA00022741"/>
    </source>
</evidence>
<evidence type="ECO:0000256" key="13">
    <source>
        <dbReference type="ARBA" id="ARBA00022967"/>
    </source>
</evidence>
<dbReference type="RefSeq" id="WP_068714792.1">
    <property type="nucleotide sequence ID" value="NZ_LWDV01000006.1"/>
</dbReference>
<dbReference type="EMBL" id="LWDV01000006">
    <property type="protein sequence ID" value="OCL27892.1"/>
    <property type="molecule type" value="Genomic_DNA"/>
</dbReference>
<dbReference type="NCBIfam" id="TIGR01116">
    <property type="entry name" value="ATPase-IIA1_Ca"/>
    <property type="match status" value="1"/>
</dbReference>
<comment type="caution">
    <text evidence="20">The sequence shown here is derived from an EMBL/GenBank/DDBJ whole genome shotgun (WGS) entry which is preliminary data.</text>
</comment>
<dbReference type="FunFam" id="3.40.50.1000:FF:000028">
    <property type="entry name" value="Calcium-transporting P-type ATPase, putative"/>
    <property type="match status" value="1"/>
</dbReference>
<dbReference type="InterPro" id="IPR036412">
    <property type="entry name" value="HAD-like_sf"/>
</dbReference>
<sequence length="907" mass="99962">MSKKDSYISSLPDLVDSLQSNIKRGLTYRQVEERLESIGPNKLPDNSGHSIFSLFIGQFQDFMVLVLIAAVIISGFLGEYADAIAILSIVILNAIMGFVQEFRAEKSLQVLKELSAPKARVLREGEMEEVVSEELVPGDIIFIEIGDKIPVDARIIESSTLEVNESSLTGESVPVVKKNCNLTSDIEVAVGDRTNMIHMGTVVTKGRCKAVVTETGLDTEMGQIASLLHEAEDSTTPLQQRLEDLGKGIVLICLLACVAVVGLGVVKGEPLYKMFLSGVSLAVAAIPEGLPAIVTLALAIGVQRMIKRNAIVRKLPAVETLGCATVICSDKTGTLTKNEMTVQKVYTNGKIYNCEEEEFNEKALIKALEIGAICNNAKLRRKGSLNKKFKDNSYRKRSKREVIGEPTEGALILAADNAGIDKEELDNRFSKRIEIPFDSSRKRMSVIVNENKKYTLYIKGGPDILLKRCNRYLENGKVKSLGEIKRKEILKENENLASQALRVLAVGYRELSGKPNENNLERYEDEIIFVGLIGMIDPPRPEVADAIRLCKQAGIKPKMVTGDHKNTAAAIAERLNLLEIGDKIITGQELMELTGRDLESQIDKISVFARVSPQDKLRIVKTLQKKGHIVAMTGDGVNDAPAIKEADIGIAMGQKGTDVTQEASSLILADDNFATIVAAVEEGRGIYDNIRKFIRYLLSCNVGEILTMFLSSLLGLPLPLIPIQILWVNLVTDGLPALALGIDPADDDIMERRPRPREESIFAGGLKWRICGQGILIGFGTLLVFLFGLRYSNSLETARTMAFTNLVMAQLFFVFSCRSEKYSVLQINPFTNLYLLLAVVFSFGMHLMVLYLPIFQNLFKTTLLAKGEWAFVLLVSGGSTLLIEFIQFCINLYKNDIGMGNIEESLR</sequence>
<keyword evidence="21" id="KW-1185">Reference proteome</keyword>
<keyword evidence="13" id="KW-1278">Translocase</keyword>
<keyword evidence="14 18" id="KW-1133">Transmembrane helix</keyword>
<evidence type="ECO:0000256" key="18">
    <source>
        <dbReference type="SAM" id="Phobius"/>
    </source>
</evidence>
<dbReference type="InterPro" id="IPR006408">
    <property type="entry name" value="P-type_ATPase_IIB"/>
</dbReference>
<keyword evidence="9" id="KW-0547">Nucleotide-binding</keyword>
<feature type="domain" description="Cation-transporting P-type ATPase N-terminal" evidence="19">
    <location>
        <begin position="5"/>
        <end position="79"/>
    </location>
</feature>
<dbReference type="InterPro" id="IPR023299">
    <property type="entry name" value="ATPase_P-typ_cyto_dom_N"/>
</dbReference>
<organism evidence="20 21">
    <name type="scientific">Orenia metallireducens</name>
    <dbReference type="NCBI Taxonomy" id="1413210"/>
    <lineage>
        <taxon>Bacteria</taxon>
        <taxon>Bacillati</taxon>
        <taxon>Bacillota</taxon>
        <taxon>Clostridia</taxon>
        <taxon>Halanaerobiales</taxon>
        <taxon>Halobacteroidaceae</taxon>
        <taxon>Orenia</taxon>
    </lineage>
</organism>
<keyword evidence="15" id="KW-0406">Ion transport</keyword>
<dbReference type="SFLD" id="SFLDF00027">
    <property type="entry name" value="p-type_atpase"/>
    <property type="match status" value="1"/>
</dbReference>
<dbReference type="InterPro" id="IPR018303">
    <property type="entry name" value="ATPase_P-typ_P_site"/>
</dbReference>
<reference evidence="20 21" key="2">
    <citation type="submission" date="2016-08" db="EMBL/GenBank/DDBJ databases">
        <title>Orenia metallireducens sp. nov. strain Z6, a Novel Metal-reducing Firmicute from the Deep Subsurface.</title>
        <authorList>
            <person name="Maxim B.I."/>
            <person name="Kenneth K."/>
            <person name="Flynn T.M."/>
            <person name="Oloughlin E.J."/>
            <person name="Locke R.A."/>
            <person name="Weber J.R."/>
            <person name="Egan S.M."/>
            <person name="Mackie R.I."/>
            <person name="Cann I.K."/>
        </authorList>
    </citation>
    <scope>NUCLEOTIDE SEQUENCE [LARGE SCALE GENOMIC DNA]</scope>
    <source>
        <strain evidence="20 21">Z6</strain>
    </source>
</reference>
<evidence type="ECO:0000256" key="14">
    <source>
        <dbReference type="ARBA" id="ARBA00022989"/>
    </source>
</evidence>
<dbReference type="Pfam" id="PF13246">
    <property type="entry name" value="Cation_ATPase"/>
    <property type="match status" value="1"/>
</dbReference>
<dbReference type="InterPro" id="IPR023214">
    <property type="entry name" value="HAD_sf"/>
</dbReference>
<dbReference type="Gene3D" id="2.70.150.10">
    <property type="entry name" value="Calcium-transporting ATPase, cytoplasmic transduction domain A"/>
    <property type="match status" value="1"/>
</dbReference>
<evidence type="ECO:0000256" key="3">
    <source>
        <dbReference type="ARBA" id="ARBA00012790"/>
    </source>
</evidence>
<dbReference type="Pfam" id="PF00122">
    <property type="entry name" value="E1-E2_ATPase"/>
    <property type="match status" value="1"/>
</dbReference>
<feature type="transmembrane region" description="Helical" evidence="18">
    <location>
        <begin position="869"/>
        <end position="893"/>
    </location>
</feature>
<comment type="subcellular location">
    <subcellularLocation>
        <location evidence="1">Cell membrane</location>
        <topology evidence="1">Multi-pass membrane protein</topology>
    </subcellularLocation>
</comment>
<evidence type="ECO:0000256" key="17">
    <source>
        <dbReference type="ARBA" id="ARBA00048694"/>
    </source>
</evidence>
<evidence type="ECO:0000256" key="15">
    <source>
        <dbReference type="ARBA" id="ARBA00023065"/>
    </source>
</evidence>
<keyword evidence="5" id="KW-1003">Cell membrane</keyword>
<dbReference type="SFLD" id="SFLDS00003">
    <property type="entry name" value="Haloacid_Dehalogenase"/>
    <property type="match status" value="1"/>
</dbReference>
<evidence type="ECO:0000256" key="6">
    <source>
        <dbReference type="ARBA" id="ARBA00022568"/>
    </source>
</evidence>
<feature type="transmembrane region" description="Helical" evidence="18">
    <location>
        <begin position="83"/>
        <end position="99"/>
    </location>
</feature>
<dbReference type="EC" id="7.2.2.10" evidence="3"/>
<dbReference type="PRINTS" id="PR00119">
    <property type="entry name" value="CATATPASE"/>
</dbReference>
<gene>
    <name evidence="20" type="ORF">U472_01435</name>
</gene>
<dbReference type="SUPFAM" id="SSF81665">
    <property type="entry name" value="Calcium ATPase, transmembrane domain M"/>
    <property type="match status" value="1"/>
</dbReference>
<proteinExistence type="inferred from homology"/>
<feature type="transmembrane region" description="Helical" evidence="18">
    <location>
        <begin position="51"/>
        <end position="77"/>
    </location>
</feature>
<dbReference type="GO" id="GO:0016887">
    <property type="term" value="F:ATP hydrolysis activity"/>
    <property type="evidence" value="ECO:0007669"/>
    <property type="project" value="InterPro"/>
</dbReference>
<keyword evidence="16 18" id="KW-0472">Membrane</keyword>
<dbReference type="NCBIfam" id="TIGR01522">
    <property type="entry name" value="ATPase-IIA2_Ca"/>
    <property type="match status" value="1"/>
</dbReference>
<reference evidence="21" key="1">
    <citation type="submission" date="2016-07" db="EMBL/GenBank/DDBJ databases">
        <authorList>
            <person name="Florea S."/>
            <person name="Webb J.S."/>
            <person name="Jaromczyk J."/>
            <person name="Schardl C.L."/>
        </authorList>
    </citation>
    <scope>NUCLEOTIDE SEQUENCE [LARGE SCALE GENOMIC DNA]</scope>
    <source>
        <strain evidence="21">Z6</strain>
    </source>
</reference>
<dbReference type="Gene3D" id="3.40.50.1000">
    <property type="entry name" value="HAD superfamily/HAD-like"/>
    <property type="match status" value="1"/>
</dbReference>
<keyword evidence="4" id="KW-0813">Transport</keyword>
<keyword evidence="12" id="KW-0460">Magnesium</keyword>
<keyword evidence="6" id="KW-0109">Calcium transport</keyword>
<dbReference type="NCBIfam" id="TIGR01494">
    <property type="entry name" value="ATPase_P-type"/>
    <property type="match status" value="4"/>
</dbReference>
<evidence type="ECO:0000256" key="4">
    <source>
        <dbReference type="ARBA" id="ARBA00022448"/>
    </source>
</evidence>
<dbReference type="GO" id="GO:0005524">
    <property type="term" value="F:ATP binding"/>
    <property type="evidence" value="ECO:0007669"/>
    <property type="project" value="UniProtKB-KW"/>
</dbReference>
<name>A0A1C0AC15_9FIRM</name>
<evidence type="ECO:0000256" key="11">
    <source>
        <dbReference type="ARBA" id="ARBA00022840"/>
    </source>
</evidence>
<keyword evidence="10" id="KW-0106">Calcium</keyword>
<protein>
    <recommendedName>
        <fullName evidence="3">P-type Ca(2+) transporter</fullName>
        <ecNumber evidence="3">7.2.2.10</ecNumber>
    </recommendedName>
</protein>
<dbReference type="FunFam" id="1.20.1110.10:FF:000065">
    <property type="entry name" value="Sarcoplasmic/endoplasmic reticulum calcium ATPase 1"/>
    <property type="match status" value="1"/>
</dbReference>
<dbReference type="InterPro" id="IPR044492">
    <property type="entry name" value="P_typ_ATPase_HD_dom"/>
</dbReference>
<feature type="transmembrane region" description="Helical" evidence="18">
    <location>
        <begin position="278"/>
        <end position="300"/>
    </location>
</feature>
<keyword evidence="11" id="KW-0067">ATP-binding</keyword>
<dbReference type="SMART" id="SM00831">
    <property type="entry name" value="Cation_ATPase_N"/>
    <property type="match status" value="1"/>
</dbReference>
<keyword evidence="8" id="KW-0479">Metal-binding</keyword>
<dbReference type="InterPro" id="IPR004014">
    <property type="entry name" value="ATPase_P-typ_cation-transptr_N"/>
</dbReference>
<dbReference type="CDD" id="cd02089">
    <property type="entry name" value="P-type_ATPase_Ca_prok"/>
    <property type="match status" value="1"/>
</dbReference>
<dbReference type="GO" id="GO:0140352">
    <property type="term" value="P:export from cell"/>
    <property type="evidence" value="ECO:0007669"/>
    <property type="project" value="UniProtKB-ARBA"/>
</dbReference>
<evidence type="ECO:0000256" key="16">
    <source>
        <dbReference type="ARBA" id="ARBA00023136"/>
    </source>
</evidence>
<dbReference type="InterPro" id="IPR008250">
    <property type="entry name" value="ATPase_P-typ_transduc_dom_A_sf"/>
</dbReference>
<evidence type="ECO:0000259" key="19">
    <source>
        <dbReference type="SMART" id="SM00831"/>
    </source>
</evidence>
<evidence type="ECO:0000256" key="1">
    <source>
        <dbReference type="ARBA" id="ARBA00004651"/>
    </source>
</evidence>
<dbReference type="Gene3D" id="1.20.1110.10">
    <property type="entry name" value="Calcium-transporting ATPase, transmembrane domain"/>
    <property type="match status" value="1"/>
</dbReference>
<dbReference type="SUPFAM" id="SSF81653">
    <property type="entry name" value="Calcium ATPase, transduction domain A"/>
    <property type="match status" value="1"/>
</dbReference>
<dbReference type="InterPro" id="IPR023298">
    <property type="entry name" value="ATPase_P-typ_TM_dom_sf"/>
</dbReference>
<dbReference type="GO" id="GO:0046872">
    <property type="term" value="F:metal ion binding"/>
    <property type="evidence" value="ECO:0007669"/>
    <property type="project" value="UniProtKB-KW"/>
</dbReference>
<dbReference type="SFLD" id="SFLDG00002">
    <property type="entry name" value="C1.7:_P-type_atpase_like"/>
    <property type="match status" value="1"/>
</dbReference>
<evidence type="ECO:0000313" key="21">
    <source>
        <dbReference type="Proteomes" id="UP000093514"/>
    </source>
</evidence>
<dbReference type="Pfam" id="PF00690">
    <property type="entry name" value="Cation_ATPase_N"/>
    <property type="match status" value="1"/>
</dbReference>
<dbReference type="InterPro" id="IPR006413">
    <property type="entry name" value="P-type_ATPase_IIA_PMR1"/>
</dbReference>
<dbReference type="Pfam" id="PF00689">
    <property type="entry name" value="Cation_ATPase_C"/>
    <property type="match status" value="1"/>
</dbReference>
<evidence type="ECO:0000256" key="12">
    <source>
        <dbReference type="ARBA" id="ARBA00022842"/>
    </source>
</evidence>
<feature type="transmembrane region" description="Helical" evidence="18">
    <location>
        <begin position="248"/>
        <end position="266"/>
    </location>
</feature>
<dbReference type="NCBIfam" id="TIGR01517">
    <property type="entry name" value="ATPase-IIB_Ca"/>
    <property type="match status" value="1"/>
</dbReference>
<evidence type="ECO:0000313" key="20">
    <source>
        <dbReference type="EMBL" id="OCL27892.1"/>
    </source>
</evidence>
<dbReference type="PROSITE" id="PS00154">
    <property type="entry name" value="ATPASE_E1_E2"/>
    <property type="match status" value="1"/>
</dbReference>
<feature type="transmembrane region" description="Helical" evidence="18">
    <location>
        <begin position="831"/>
        <end position="854"/>
    </location>
</feature>
<dbReference type="Gene3D" id="3.40.1110.10">
    <property type="entry name" value="Calcium-transporting ATPase, cytoplasmic domain N"/>
    <property type="match status" value="1"/>
</dbReference>
<dbReference type="InterPro" id="IPR005782">
    <property type="entry name" value="P-type_ATPase_IIA"/>
</dbReference>
<evidence type="ECO:0000256" key="8">
    <source>
        <dbReference type="ARBA" id="ARBA00022723"/>
    </source>
</evidence>
<dbReference type="PANTHER" id="PTHR42861">
    <property type="entry name" value="CALCIUM-TRANSPORTING ATPASE"/>
    <property type="match status" value="1"/>
</dbReference>
<dbReference type="GO" id="GO:0005388">
    <property type="term" value="F:P-type calcium transporter activity"/>
    <property type="evidence" value="ECO:0007669"/>
    <property type="project" value="UniProtKB-EC"/>
</dbReference>
<dbReference type="InterPro" id="IPR059000">
    <property type="entry name" value="ATPase_P-type_domA"/>
</dbReference>
<evidence type="ECO:0000256" key="5">
    <source>
        <dbReference type="ARBA" id="ARBA00022475"/>
    </source>
</evidence>